<evidence type="ECO:0000313" key="1">
    <source>
        <dbReference type="RefSeq" id="XP_059605640.1"/>
    </source>
</evidence>
<organism evidence="1">
    <name type="scientific">Aspergillus niger</name>
    <dbReference type="NCBI Taxonomy" id="5061"/>
    <lineage>
        <taxon>Eukaryota</taxon>
        <taxon>Fungi</taxon>
        <taxon>Dikarya</taxon>
        <taxon>Ascomycota</taxon>
        <taxon>Pezizomycotina</taxon>
        <taxon>Eurotiomycetes</taxon>
        <taxon>Eurotiomycetidae</taxon>
        <taxon>Eurotiales</taxon>
        <taxon>Aspergillaceae</taxon>
        <taxon>Aspergillus</taxon>
        <taxon>Aspergillus subgen. Circumdati</taxon>
    </lineage>
</organism>
<dbReference type="VEuPathDB" id="FungiDB:An18g02920"/>
<sequence length="246" mass="27039">MLTQFSRSCSKIYPLISVYIRTILSEVDEVLPLLAVRGAVRLGRIWVAPSLISMKTGALVHHRPRPARIVLDPGNNLRDFLHIFRQGINVSPRYMSVVCSVCVLDNLNYPEPGSGFGVGDMSVSCLCVDKLLFGSGAILEKLPHTLSEDSSEHKAHFRGIISRSAEYGDDEEEAEASSKGGKRMLAIHNIHSPQARRGIDISISTSLNRMEDYCLLASAKDLAYQIKFGSLAEEGCFWGQLFVGAS</sequence>
<dbReference type="KEGG" id="ang:An18g02920"/>
<accession>A0AAJ8C0K0</accession>
<reference evidence="1" key="2">
    <citation type="submission" date="2025-08" db="UniProtKB">
        <authorList>
            <consortium name="RefSeq"/>
        </authorList>
    </citation>
    <scope>IDENTIFICATION</scope>
</reference>
<dbReference type="AlphaFoldDB" id="A0AAJ8C0K0"/>
<gene>
    <name evidence="1" type="ORF">An18g02920</name>
</gene>
<reference evidence="1" key="1">
    <citation type="submission" date="2025-02" db="EMBL/GenBank/DDBJ databases">
        <authorList>
            <consortium name="NCBI Genome Project"/>
        </authorList>
    </citation>
    <scope>NUCLEOTIDE SEQUENCE</scope>
</reference>
<protein>
    <submittedName>
        <fullName evidence="1">Uncharacterized protein</fullName>
    </submittedName>
</protein>
<name>A0AAJ8C0K0_ASPNG</name>
<dbReference type="GeneID" id="84593685"/>
<dbReference type="RefSeq" id="XP_059605640.1">
    <property type="nucleotide sequence ID" value="XM_059745691.1"/>
</dbReference>
<proteinExistence type="predicted"/>